<reference evidence="5" key="1">
    <citation type="journal article" date="2020" name="mSystems">
        <title>Genome- and Community-Level Interaction Insights into Carbon Utilization and Element Cycling Functions of Hydrothermarchaeota in Hydrothermal Sediment.</title>
        <authorList>
            <person name="Zhou Z."/>
            <person name="Liu Y."/>
            <person name="Xu W."/>
            <person name="Pan J."/>
            <person name="Luo Z.H."/>
            <person name="Li M."/>
        </authorList>
    </citation>
    <scope>NUCLEOTIDE SEQUENCE [LARGE SCALE GENOMIC DNA]</scope>
    <source>
        <strain evidence="5">SpSt-81</strain>
    </source>
</reference>
<protein>
    <submittedName>
        <fullName evidence="5">Diguanylate cyclase</fullName>
    </submittedName>
</protein>
<dbReference type="SMART" id="SM00091">
    <property type="entry name" value="PAS"/>
    <property type="match status" value="1"/>
</dbReference>
<dbReference type="PROSITE" id="PS50113">
    <property type="entry name" value="PAC"/>
    <property type="match status" value="1"/>
</dbReference>
<dbReference type="Gene3D" id="1.10.3210.10">
    <property type="entry name" value="Hypothetical protein af1432"/>
    <property type="match status" value="1"/>
</dbReference>
<dbReference type="EMBL" id="DTIN01000033">
    <property type="protein sequence ID" value="HFX14115.1"/>
    <property type="molecule type" value="Genomic_DNA"/>
</dbReference>
<dbReference type="Gene3D" id="3.30.450.20">
    <property type="entry name" value="PAS domain"/>
    <property type="match status" value="1"/>
</dbReference>
<dbReference type="AlphaFoldDB" id="A0A7C3ML30"/>
<organism evidence="5">
    <name type="scientific">Dictyoglomus thermophilum</name>
    <dbReference type="NCBI Taxonomy" id="14"/>
    <lineage>
        <taxon>Bacteria</taxon>
        <taxon>Pseudomonadati</taxon>
        <taxon>Dictyoglomota</taxon>
        <taxon>Dictyoglomia</taxon>
        <taxon>Dictyoglomales</taxon>
        <taxon>Dictyoglomaceae</taxon>
        <taxon>Dictyoglomus</taxon>
    </lineage>
</organism>
<dbReference type="InterPro" id="IPR043128">
    <property type="entry name" value="Rev_trsase/Diguanyl_cyclase"/>
</dbReference>
<proteinExistence type="predicted"/>
<dbReference type="Gene3D" id="3.30.70.270">
    <property type="match status" value="1"/>
</dbReference>
<feature type="domain" description="HD-GYP" evidence="4">
    <location>
        <begin position="282"/>
        <end position="465"/>
    </location>
</feature>
<dbReference type="Pfam" id="PF13426">
    <property type="entry name" value="PAS_9"/>
    <property type="match status" value="1"/>
</dbReference>
<evidence type="ECO:0000259" key="4">
    <source>
        <dbReference type="PROSITE" id="PS51832"/>
    </source>
</evidence>
<dbReference type="CDD" id="cd01949">
    <property type="entry name" value="GGDEF"/>
    <property type="match status" value="1"/>
</dbReference>
<dbReference type="InterPro" id="IPR000160">
    <property type="entry name" value="GGDEF_dom"/>
</dbReference>
<dbReference type="SUPFAM" id="SSF109604">
    <property type="entry name" value="HD-domain/PDEase-like"/>
    <property type="match status" value="1"/>
</dbReference>
<dbReference type="PROSITE" id="PS51832">
    <property type="entry name" value="HD_GYP"/>
    <property type="match status" value="1"/>
</dbReference>
<comment type="caution">
    <text evidence="5">The sequence shown here is derived from an EMBL/GenBank/DDBJ whole genome shotgun (WGS) entry which is preliminary data.</text>
</comment>
<dbReference type="NCBIfam" id="TIGR00254">
    <property type="entry name" value="GGDEF"/>
    <property type="match status" value="1"/>
</dbReference>
<gene>
    <name evidence="5" type="ORF">ENW00_08235</name>
</gene>
<dbReference type="SUPFAM" id="SSF55073">
    <property type="entry name" value="Nucleotide cyclase"/>
    <property type="match status" value="1"/>
</dbReference>
<evidence type="ECO:0000313" key="5">
    <source>
        <dbReference type="EMBL" id="HFX14115.1"/>
    </source>
</evidence>
<dbReference type="CDD" id="cd00077">
    <property type="entry name" value="HDc"/>
    <property type="match status" value="1"/>
</dbReference>
<evidence type="ECO:0000259" key="2">
    <source>
        <dbReference type="PROSITE" id="PS50113"/>
    </source>
</evidence>
<dbReference type="InterPro" id="IPR003607">
    <property type="entry name" value="HD/PDEase_dom"/>
</dbReference>
<dbReference type="Pfam" id="PF13487">
    <property type="entry name" value="HD_5"/>
    <property type="match status" value="1"/>
</dbReference>
<dbReference type="Pfam" id="PF00990">
    <property type="entry name" value="GGDEF"/>
    <property type="match status" value="1"/>
</dbReference>
<feature type="domain" description="PAC" evidence="2">
    <location>
        <begin position="77"/>
        <end position="128"/>
    </location>
</feature>
<dbReference type="InterPro" id="IPR029787">
    <property type="entry name" value="Nucleotide_cyclase"/>
</dbReference>
<sequence>MKKLNGKILENLILDTLKEFVILLDKNLKILFANSSAAESLQLQKEDMINKYCYELWHQRKEPCINCPVIRAMKKKEPDEGEVVTPDGRYWYIKGYPVINEENQDIVGVVEIVQEITEKKRMEKEIQYLTFHDKLTGLYNRAFFEEELKRLDTKRQLPISIVIGDLNGLKLVNDAFGHEKGDELLISIADVLRKSCRKEDIIARWGGDEFVIIFPKTPKEIAEKICDRIKQNCEEHNKNNNQTPIPLSIALGYATKEIEDEKIDEILKIAEDRMYRNKLIEGKGFRDTVLQTLKELLWSNSYESKVHEERIKELAIRMSDILYLSDIEREDLILLSYFHDIGEITIPPEILKKYTSLTKEEFKKIKTHPEVGYRIAEASYELTKIADYILTHHEWWNGKGYPRGLKREEIPLVSRIFSIIDAYEVMTSGRPYKKAKTKEEAIEELKKCAGSQFDPNLVEVFLTII</sequence>
<dbReference type="PROSITE" id="PS50887">
    <property type="entry name" value="GGDEF"/>
    <property type="match status" value="1"/>
</dbReference>
<dbReference type="InterPro" id="IPR052020">
    <property type="entry name" value="Cyclic_di-GMP/3'3'-cGAMP_PDE"/>
</dbReference>
<feature type="domain" description="GGDEF" evidence="3">
    <location>
        <begin position="157"/>
        <end position="291"/>
    </location>
</feature>
<dbReference type="InterPro" id="IPR000014">
    <property type="entry name" value="PAS"/>
</dbReference>
<evidence type="ECO:0000259" key="1">
    <source>
        <dbReference type="PROSITE" id="PS50112"/>
    </source>
</evidence>
<accession>A0A7C3ML30</accession>
<feature type="domain" description="PAS" evidence="1">
    <location>
        <begin position="13"/>
        <end position="76"/>
    </location>
</feature>
<evidence type="ECO:0000259" key="3">
    <source>
        <dbReference type="PROSITE" id="PS50887"/>
    </source>
</evidence>
<dbReference type="SUPFAM" id="SSF55785">
    <property type="entry name" value="PYP-like sensor domain (PAS domain)"/>
    <property type="match status" value="1"/>
</dbReference>
<dbReference type="CDD" id="cd00130">
    <property type="entry name" value="PAS"/>
    <property type="match status" value="1"/>
</dbReference>
<dbReference type="PANTHER" id="PTHR45228">
    <property type="entry name" value="CYCLIC DI-GMP PHOSPHODIESTERASE TM_0186-RELATED"/>
    <property type="match status" value="1"/>
</dbReference>
<dbReference type="InterPro" id="IPR037522">
    <property type="entry name" value="HD_GYP_dom"/>
</dbReference>
<dbReference type="InterPro" id="IPR000700">
    <property type="entry name" value="PAS-assoc_C"/>
</dbReference>
<dbReference type="InterPro" id="IPR035965">
    <property type="entry name" value="PAS-like_dom_sf"/>
</dbReference>
<dbReference type="PROSITE" id="PS50112">
    <property type="entry name" value="PAS"/>
    <property type="match status" value="1"/>
</dbReference>
<name>A0A7C3ML30_DICTH</name>
<dbReference type="SMART" id="SM00267">
    <property type="entry name" value="GGDEF"/>
    <property type="match status" value="1"/>
</dbReference>
<dbReference type="NCBIfam" id="TIGR00229">
    <property type="entry name" value="sensory_box"/>
    <property type="match status" value="1"/>
</dbReference>
<dbReference type="PANTHER" id="PTHR45228:SF1">
    <property type="entry name" value="CYCLIC DI-GMP PHOSPHODIESTERASE TM_0186"/>
    <property type="match status" value="1"/>
</dbReference>